<evidence type="ECO:0000256" key="20">
    <source>
        <dbReference type="ARBA" id="ARBA00033328"/>
    </source>
</evidence>
<protein>
    <recommendedName>
        <fullName evidence="5">Carboxypeptidase Q</fullName>
    </recommendedName>
    <alternativeName>
        <fullName evidence="20">Plasma glutamate carboxypeptidase</fullName>
    </alternativeName>
</protein>
<keyword evidence="10" id="KW-0732">Signal</keyword>
<evidence type="ECO:0000313" key="24">
    <source>
        <dbReference type="EMBL" id="EFA79460.1"/>
    </source>
</evidence>
<comment type="subcellular location">
    <subcellularLocation>
        <location evidence="1">Endoplasmic reticulum</location>
    </subcellularLocation>
    <subcellularLocation>
        <location evidence="3">Golgi apparatus</location>
    </subcellularLocation>
    <subcellularLocation>
        <location evidence="2">Lysosome</location>
    </subcellularLocation>
    <subcellularLocation>
        <location evidence="4">Secreted</location>
    </subcellularLocation>
</comment>
<dbReference type="PROSITE" id="PS01186">
    <property type="entry name" value="EGF_2"/>
    <property type="match status" value="1"/>
</dbReference>
<dbReference type="PROSITE" id="PS50026">
    <property type="entry name" value="EGF_3"/>
    <property type="match status" value="1"/>
</dbReference>
<dbReference type="CDD" id="cd00054">
    <property type="entry name" value="EGF_CA"/>
    <property type="match status" value="1"/>
</dbReference>
<keyword evidence="13" id="KW-0862">Zinc</keyword>
<keyword evidence="25" id="KW-1185">Reference proteome</keyword>
<evidence type="ECO:0000256" key="3">
    <source>
        <dbReference type="ARBA" id="ARBA00004555"/>
    </source>
</evidence>
<keyword evidence="22" id="KW-0812">Transmembrane</keyword>
<gene>
    <name evidence="24" type="ORF">PPL_07878</name>
</gene>
<name>D3BH76_HETP5</name>
<dbReference type="Gene3D" id="3.50.30.30">
    <property type="match status" value="1"/>
</dbReference>
<dbReference type="EMBL" id="ADBJ01000035">
    <property type="protein sequence ID" value="EFA79460.1"/>
    <property type="molecule type" value="Genomic_DNA"/>
</dbReference>
<organism evidence="24 25">
    <name type="scientific">Heterostelium pallidum (strain ATCC 26659 / Pp 5 / PN500)</name>
    <name type="common">Cellular slime mold</name>
    <name type="synonym">Polysphondylium pallidum</name>
    <dbReference type="NCBI Taxonomy" id="670386"/>
    <lineage>
        <taxon>Eukaryota</taxon>
        <taxon>Amoebozoa</taxon>
        <taxon>Evosea</taxon>
        <taxon>Eumycetozoa</taxon>
        <taxon>Dictyostelia</taxon>
        <taxon>Acytosteliales</taxon>
        <taxon>Acytosteliaceae</taxon>
        <taxon>Heterostelium</taxon>
    </lineage>
</organism>
<dbReference type="GO" id="GO:0043171">
    <property type="term" value="P:peptide catabolic process"/>
    <property type="evidence" value="ECO:0007669"/>
    <property type="project" value="TreeGrafter"/>
</dbReference>
<evidence type="ECO:0000256" key="15">
    <source>
        <dbReference type="ARBA" id="ARBA00023049"/>
    </source>
</evidence>
<keyword evidence="15" id="KW-0482">Metalloprotease</keyword>
<dbReference type="GO" id="GO:0005615">
    <property type="term" value="C:extracellular space"/>
    <property type="evidence" value="ECO:0007669"/>
    <property type="project" value="TreeGrafter"/>
</dbReference>
<dbReference type="GeneID" id="31363359"/>
<keyword evidence="7" id="KW-0121">Carboxypeptidase</keyword>
<keyword evidence="22" id="KW-1133">Transmembrane helix</keyword>
<keyword evidence="22" id="KW-0472">Membrane</keyword>
<dbReference type="GO" id="GO:0005794">
    <property type="term" value="C:Golgi apparatus"/>
    <property type="evidence" value="ECO:0007669"/>
    <property type="project" value="UniProtKB-SubCell"/>
</dbReference>
<evidence type="ECO:0000256" key="19">
    <source>
        <dbReference type="ARBA" id="ARBA00025833"/>
    </source>
</evidence>
<dbReference type="InParanoid" id="D3BH76"/>
<feature type="domain" description="EGF-like" evidence="23">
    <location>
        <begin position="1256"/>
        <end position="1287"/>
    </location>
</feature>
<dbReference type="InterPro" id="IPR039866">
    <property type="entry name" value="CPQ"/>
</dbReference>
<keyword evidence="21" id="KW-0245">EGF-like domain</keyword>
<keyword evidence="18" id="KW-0458">Lysosome</keyword>
<evidence type="ECO:0000256" key="11">
    <source>
        <dbReference type="ARBA" id="ARBA00022801"/>
    </source>
</evidence>
<evidence type="ECO:0000256" key="8">
    <source>
        <dbReference type="ARBA" id="ARBA00022670"/>
    </source>
</evidence>
<dbReference type="Proteomes" id="UP000001396">
    <property type="component" value="Unassembled WGS sequence"/>
</dbReference>
<comment type="caution">
    <text evidence="24">The sequence shown here is derived from an EMBL/GenBank/DDBJ whole genome shotgun (WGS) entry which is preliminary data.</text>
</comment>
<dbReference type="GO" id="GO:0046872">
    <property type="term" value="F:metal ion binding"/>
    <property type="evidence" value="ECO:0007669"/>
    <property type="project" value="UniProtKB-KW"/>
</dbReference>
<dbReference type="SUPFAM" id="SSF53187">
    <property type="entry name" value="Zn-dependent exopeptidases"/>
    <property type="match status" value="1"/>
</dbReference>
<dbReference type="GO" id="GO:0004180">
    <property type="term" value="F:carboxypeptidase activity"/>
    <property type="evidence" value="ECO:0007669"/>
    <property type="project" value="UniProtKB-KW"/>
</dbReference>
<evidence type="ECO:0000256" key="2">
    <source>
        <dbReference type="ARBA" id="ARBA00004371"/>
    </source>
</evidence>
<dbReference type="Gene3D" id="3.40.630.10">
    <property type="entry name" value="Zn peptidases"/>
    <property type="match status" value="1"/>
</dbReference>
<accession>D3BH76</accession>
<feature type="disulfide bond" evidence="21">
    <location>
        <begin position="1260"/>
        <end position="1270"/>
    </location>
</feature>
<dbReference type="GO" id="GO:0005764">
    <property type="term" value="C:lysosome"/>
    <property type="evidence" value="ECO:0007669"/>
    <property type="project" value="UniProtKB-SubCell"/>
</dbReference>
<evidence type="ECO:0000256" key="17">
    <source>
        <dbReference type="ARBA" id="ARBA00023180"/>
    </source>
</evidence>
<comment type="subunit">
    <text evidence="19">Homodimer. The monomeric form is inactive while the homodimer is active.</text>
</comment>
<keyword evidence="12" id="KW-0256">Endoplasmic reticulum</keyword>
<dbReference type="InterPro" id="IPR007484">
    <property type="entry name" value="Peptidase_M28"/>
</dbReference>
<keyword evidence="8" id="KW-0645">Protease</keyword>
<proteinExistence type="predicted"/>
<evidence type="ECO:0000313" key="25">
    <source>
        <dbReference type="Proteomes" id="UP000001396"/>
    </source>
</evidence>
<dbReference type="RefSeq" id="XP_020431581.1">
    <property type="nucleotide sequence ID" value="XM_020578712.1"/>
</dbReference>
<evidence type="ECO:0000256" key="14">
    <source>
        <dbReference type="ARBA" id="ARBA00023034"/>
    </source>
</evidence>
<dbReference type="PROSITE" id="PS00022">
    <property type="entry name" value="EGF_1"/>
    <property type="match status" value="1"/>
</dbReference>
<feature type="transmembrane region" description="Helical" evidence="22">
    <location>
        <begin position="1541"/>
        <end position="1565"/>
    </location>
</feature>
<dbReference type="PANTHER" id="PTHR12053">
    <property type="entry name" value="PROTEASE FAMILY M28 PLASMA GLUTAMATE CARBOXYPEPTIDASE-RELATED"/>
    <property type="match status" value="1"/>
</dbReference>
<keyword evidence="17" id="KW-0325">Glycoprotein</keyword>
<evidence type="ECO:0000256" key="21">
    <source>
        <dbReference type="PROSITE-ProRule" id="PRU00076"/>
    </source>
</evidence>
<dbReference type="GO" id="GO:0070573">
    <property type="term" value="F:metallodipeptidase activity"/>
    <property type="evidence" value="ECO:0007669"/>
    <property type="project" value="InterPro"/>
</dbReference>
<evidence type="ECO:0000256" key="13">
    <source>
        <dbReference type="ARBA" id="ARBA00022833"/>
    </source>
</evidence>
<keyword evidence="9" id="KW-0479">Metal-binding</keyword>
<evidence type="ECO:0000256" key="10">
    <source>
        <dbReference type="ARBA" id="ARBA00022729"/>
    </source>
</evidence>
<reference evidence="24 25" key="1">
    <citation type="journal article" date="2011" name="Genome Res.">
        <title>Phylogeny-wide analysis of social amoeba genomes highlights ancient origins for complex intercellular communication.</title>
        <authorList>
            <person name="Heidel A.J."/>
            <person name="Lawal H.M."/>
            <person name="Felder M."/>
            <person name="Schilde C."/>
            <person name="Helps N.R."/>
            <person name="Tunggal B."/>
            <person name="Rivero F."/>
            <person name="John U."/>
            <person name="Schleicher M."/>
            <person name="Eichinger L."/>
            <person name="Platzer M."/>
            <person name="Noegel A.A."/>
            <person name="Schaap P."/>
            <person name="Gloeckner G."/>
        </authorList>
    </citation>
    <scope>NUCLEOTIDE SEQUENCE [LARGE SCALE GENOMIC DNA]</scope>
    <source>
        <strain evidence="25">ATCC 26659 / Pp 5 / PN500</strain>
    </source>
</reference>
<dbReference type="PANTHER" id="PTHR12053:SF3">
    <property type="entry name" value="CARBOXYPEPTIDASE Q"/>
    <property type="match status" value="1"/>
</dbReference>
<evidence type="ECO:0000256" key="18">
    <source>
        <dbReference type="ARBA" id="ARBA00023228"/>
    </source>
</evidence>
<keyword evidence="11" id="KW-0378">Hydrolase</keyword>
<keyword evidence="14" id="KW-0333">Golgi apparatus</keyword>
<evidence type="ECO:0000256" key="5">
    <source>
        <dbReference type="ARBA" id="ARBA00014116"/>
    </source>
</evidence>
<evidence type="ECO:0000256" key="22">
    <source>
        <dbReference type="SAM" id="Phobius"/>
    </source>
</evidence>
<feature type="disulfide bond" evidence="21">
    <location>
        <begin position="1277"/>
        <end position="1286"/>
    </location>
</feature>
<evidence type="ECO:0000256" key="9">
    <source>
        <dbReference type="ARBA" id="ARBA00022723"/>
    </source>
</evidence>
<evidence type="ECO:0000256" key="7">
    <source>
        <dbReference type="ARBA" id="ARBA00022645"/>
    </source>
</evidence>
<dbReference type="STRING" id="670386.D3BH76"/>
<dbReference type="GO" id="GO:0006508">
    <property type="term" value="P:proteolysis"/>
    <property type="evidence" value="ECO:0007669"/>
    <property type="project" value="UniProtKB-KW"/>
</dbReference>
<evidence type="ECO:0000256" key="1">
    <source>
        <dbReference type="ARBA" id="ARBA00004240"/>
    </source>
</evidence>
<keyword evidence="21" id="KW-1015">Disulfide bond</keyword>
<sequence>MDQYKYTPIADNENDRHGGDILLPSSVSNSNNKSSSFTIFRDCGSKLKKNRNILIVIGLILFVILAAIVIPVVILHYKKPDVLSDNCSADSSQLISATTKGTLAFAKLTEMCTRFGNRLSGSDALENAIDWVKQKMIDDGLDNVQTEDVMVTHWVRGNEHASIQSPYYKKMNILGLGGSINTTSSDGITAPVMVVSSFDDLKARCAAAAGNIVLFNVPFTNYSSTVRYRSGGAVAAAQCNAVAALVRSITPYSLGTPHTGMMSYQSGVTQIPTAAITLEDADLIQGLVNFNQTVTINLYMEAQTMPDKAKSRNVFGEVTGSENPEQVVVIGGHIDSWDVGQGAIDDGCGVMIAWEAVRLIKVLGLQPKRTIRVVAWTNEENGAAGGAAYAQAHLNETFFSIETDNGPTTPLGFTVDGASPETIKALQQLADDSLMTLGANSVSAGESGTDNSFLVVDGKIPGANLVVNTTQYFWFHHSEGDALDKVNPTEMDQCVAAIASMALSKKEKYITHSIIINGFKNRVKSTSIFFETVGGTSKKRNKHCVCVDKIKKKIHPSGSFLKMKFIYLILFCFISIFTSSSLAYQWIITHQLNPDGSLESIRMNSFLIDVCYTTGNNNTSFKMTLDNNSNSTYIFSFLYPNANCKDGNLLIREIPLSLENADEFGLYGEISTSPHIPQFKHNVYFEVLPVLSNCTFNSNYTIGRVSMELLNSCNWEISMNRENHLIIVPLLDMYSYDTNPNSCSDYQLTVNYYFNTCQFIESELGIINFRPIHFNVLYEILDWKTINIYSITNSFDQSSIYDIGYLNNTLCRNTQNCILNIQYESSISKNVSIWVQLVNTVNSSYRWNIELNIEVPILKNIQIQPRTSSYDFSIEISGPLNSYDLIVNTTHKYYISSTTFSIQNFYSGNIIGLSASTLAIYVKINETIIQLYNSEPLFLLDPIFSIYNNFSSYVENIKYYVVFHVFGREYSPLPNDSKVYISINNSNLVELYDSNTQMIIPLHNNTLYYISFWASYDGFNSTKLYFQPISFSSDFEPPALLVFSGPNFARVSFDSIPSYLGDRHYSIILNGYPYVVPRDGDTFPNVALQNLNDSVVHNITVLARYNEETKKSTSLFRIYSLLKKPIIKKIYDQDLVYIYLSGEGGDSQSYRFSVGEEDYFLRYRTTIFYNKGKTNEPIIFTISDKFGTRRSILEMIDYYPCKIKFLNINNLSNPENLQCNFKHLIPNYSYYIRVTCMNYLFVPVHQVSTFQTLENEIKGCSSNCSNNGECIKGECHCKRGFSGLTCQSLNNEPIIYTNPNQPSMNMSTTGISHFSLNFDEIREVSQENSIVSSFFISNLDWIRETKSYEIINPIDNSIVQYNEWNYKLKSKILQLDSFEIKFSQYVRSNSSTSTIDYIIVDFIKPIQIKYGNIKYQLKIENWNFKSRLNTLEIVSIPQFELNECLESNYNILDTGDFVTILIENSQSEIYGKLNKFGYLDSIPRTINHFFYTNSNNSSVKLITSIPYFEKNMILDPDFSLLLHPNPDKNNCNSERKNIIKWKIIVGTVFGSVFFASAVYATTFMIKRNQRIVSERVRLESKLKNFNKN</sequence>
<keyword evidence="16" id="KW-0865">Zymogen</keyword>
<evidence type="ECO:0000256" key="6">
    <source>
        <dbReference type="ARBA" id="ARBA00022525"/>
    </source>
</evidence>
<dbReference type="GO" id="GO:0005783">
    <property type="term" value="C:endoplasmic reticulum"/>
    <property type="evidence" value="ECO:0007669"/>
    <property type="project" value="UniProtKB-SubCell"/>
</dbReference>
<evidence type="ECO:0000259" key="23">
    <source>
        <dbReference type="PROSITE" id="PS50026"/>
    </source>
</evidence>
<comment type="caution">
    <text evidence="21">Lacks conserved residue(s) required for the propagation of feature annotation.</text>
</comment>
<evidence type="ECO:0000256" key="12">
    <source>
        <dbReference type="ARBA" id="ARBA00022824"/>
    </source>
</evidence>
<feature type="transmembrane region" description="Helical" evidence="22">
    <location>
        <begin position="53"/>
        <end position="75"/>
    </location>
</feature>
<evidence type="ECO:0000256" key="16">
    <source>
        <dbReference type="ARBA" id="ARBA00023145"/>
    </source>
</evidence>
<dbReference type="Gene3D" id="2.60.120.260">
    <property type="entry name" value="Galactose-binding domain-like"/>
    <property type="match status" value="1"/>
</dbReference>
<evidence type="ECO:0000256" key="4">
    <source>
        <dbReference type="ARBA" id="ARBA00004613"/>
    </source>
</evidence>
<dbReference type="InterPro" id="IPR000742">
    <property type="entry name" value="EGF"/>
</dbReference>
<keyword evidence="6" id="KW-0964">Secreted</keyword>
<dbReference type="Pfam" id="PF04389">
    <property type="entry name" value="Peptidase_M28"/>
    <property type="match status" value="1"/>
</dbReference>